<feature type="compositionally biased region" description="Basic and acidic residues" evidence="1">
    <location>
        <begin position="41"/>
        <end position="60"/>
    </location>
</feature>
<name>A0A6J3K1N1_9HYME</name>
<evidence type="ECO:0000256" key="1">
    <source>
        <dbReference type="SAM" id="MobiDB-lite"/>
    </source>
</evidence>
<dbReference type="GeneID" id="117231653"/>
<evidence type="ECO:0000313" key="2">
    <source>
        <dbReference type="Proteomes" id="UP000504631"/>
    </source>
</evidence>
<dbReference type="AlphaFoldDB" id="A0A6J3K1N1"/>
<dbReference type="RefSeq" id="XP_033346189.1">
    <property type="nucleotide sequence ID" value="XM_033490298.1"/>
</dbReference>
<reference evidence="3" key="1">
    <citation type="submission" date="2025-08" db="UniProtKB">
        <authorList>
            <consortium name="RefSeq"/>
        </authorList>
    </citation>
    <scope>IDENTIFICATION</scope>
    <source>
        <tissue evidence="3">Muscle</tissue>
    </source>
</reference>
<organism evidence="2 3">
    <name type="scientific">Bombus vosnesenskii</name>
    <dbReference type="NCBI Taxonomy" id="207650"/>
    <lineage>
        <taxon>Eukaryota</taxon>
        <taxon>Metazoa</taxon>
        <taxon>Ecdysozoa</taxon>
        <taxon>Arthropoda</taxon>
        <taxon>Hexapoda</taxon>
        <taxon>Insecta</taxon>
        <taxon>Pterygota</taxon>
        <taxon>Neoptera</taxon>
        <taxon>Endopterygota</taxon>
        <taxon>Hymenoptera</taxon>
        <taxon>Apocrita</taxon>
        <taxon>Aculeata</taxon>
        <taxon>Apoidea</taxon>
        <taxon>Anthophila</taxon>
        <taxon>Apidae</taxon>
        <taxon>Bombus</taxon>
        <taxon>Pyrobombus</taxon>
    </lineage>
</organism>
<dbReference type="Proteomes" id="UP000504631">
    <property type="component" value="Unplaced"/>
</dbReference>
<keyword evidence="2" id="KW-1185">Reference proteome</keyword>
<feature type="region of interest" description="Disordered" evidence="1">
    <location>
        <begin position="41"/>
        <end position="105"/>
    </location>
</feature>
<sequence length="105" mass="12007">MKITFEYRVHGKFYKASVEAWRSILIPSSVDHSAEFIKESRRSTKRELRRTEEGGHDTHVCRPRTGYSSVEEAEKGSPRATHARVTRDTPTGNAQSFARGERVPF</sequence>
<accession>A0A6J3K1N1</accession>
<evidence type="ECO:0000313" key="3">
    <source>
        <dbReference type="RefSeq" id="XP_033346189.1"/>
    </source>
</evidence>
<proteinExistence type="predicted"/>
<gene>
    <name evidence="3" type="primary">LOC117231653</name>
</gene>
<protein>
    <submittedName>
        <fullName evidence="3">Uncharacterized protein LOC117231653</fullName>
    </submittedName>
</protein>
<dbReference type="KEGG" id="bvk:117231653"/>